<evidence type="ECO:0000313" key="2">
    <source>
        <dbReference type="EMBL" id="KRF97695.1"/>
    </source>
</evidence>
<dbReference type="OrthoDB" id="6247875at2759"/>
<keyword evidence="3" id="KW-1185">Reference proteome</keyword>
<evidence type="ECO:0000256" key="1">
    <source>
        <dbReference type="SAM" id="MobiDB-lite"/>
    </source>
</evidence>
<feature type="region of interest" description="Disordered" evidence="1">
    <location>
        <begin position="439"/>
        <end position="467"/>
    </location>
</feature>
<gene>
    <name evidence="2" type="primary">Dwil\GK17375</name>
    <name evidence="2" type="ORF">Dwil_GK17375</name>
</gene>
<feature type="compositionally biased region" description="Low complexity" evidence="1">
    <location>
        <begin position="103"/>
        <end position="131"/>
    </location>
</feature>
<dbReference type="EMBL" id="CH963847">
    <property type="protein sequence ID" value="KRF97695.1"/>
    <property type="molecule type" value="Genomic_DNA"/>
</dbReference>
<feature type="compositionally biased region" description="Polar residues" evidence="1">
    <location>
        <begin position="132"/>
        <end position="145"/>
    </location>
</feature>
<feature type="region of interest" description="Disordered" evidence="1">
    <location>
        <begin position="302"/>
        <end position="363"/>
    </location>
</feature>
<feature type="region of interest" description="Disordered" evidence="1">
    <location>
        <begin position="229"/>
        <end position="279"/>
    </location>
</feature>
<accession>A0A0Q9WPQ5</accession>
<feature type="region of interest" description="Disordered" evidence="1">
    <location>
        <begin position="92"/>
        <end position="187"/>
    </location>
</feature>
<dbReference type="eggNOG" id="ENOG502R693">
    <property type="taxonomic scope" value="Eukaryota"/>
</dbReference>
<organism evidence="2 3">
    <name type="scientific">Drosophila willistoni</name>
    <name type="common">Fruit fly</name>
    <dbReference type="NCBI Taxonomy" id="7260"/>
    <lineage>
        <taxon>Eukaryota</taxon>
        <taxon>Metazoa</taxon>
        <taxon>Ecdysozoa</taxon>
        <taxon>Arthropoda</taxon>
        <taxon>Hexapoda</taxon>
        <taxon>Insecta</taxon>
        <taxon>Pterygota</taxon>
        <taxon>Neoptera</taxon>
        <taxon>Endopterygota</taxon>
        <taxon>Diptera</taxon>
        <taxon>Brachycera</taxon>
        <taxon>Muscomorpha</taxon>
        <taxon>Ephydroidea</taxon>
        <taxon>Drosophilidae</taxon>
        <taxon>Drosophila</taxon>
        <taxon>Sophophora</taxon>
    </lineage>
</organism>
<dbReference type="Proteomes" id="UP000007798">
    <property type="component" value="Unassembled WGS sequence"/>
</dbReference>
<feature type="compositionally biased region" description="Polar residues" evidence="1">
    <location>
        <begin position="252"/>
        <end position="276"/>
    </location>
</feature>
<feature type="compositionally biased region" description="Polar residues" evidence="1">
    <location>
        <begin position="400"/>
        <end position="411"/>
    </location>
</feature>
<feature type="compositionally biased region" description="Basic and acidic residues" evidence="1">
    <location>
        <begin position="453"/>
        <end position="467"/>
    </location>
</feature>
<reference evidence="2 3" key="1">
    <citation type="journal article" date="2007" name="Nature">
        <title>Evolution of genes and genomes on the Drosophila phylogeny.</title>
        <authorList>
            <consortium name="Drosophila 12 Genomes Consortium"/>
            <person name="Clark A.G."/>
            <person name="Eisen M.B."/>
            <person name="Smith D.R."/>
            <person name="Bergman C.M."/>
            <person name="Oliver B."/>
            <person name="Markow T.A."/>
            <person name="Kaufman T.C."/>
            <person name="Kellis M."/>
            <person name="Gelbart W."/>
            <person name="Iyer V.N."/>
            <person name="Pollard D.A."/>
            <person name="Sackton T.B."/>
            <person name="Larracuente A.M."/>
            <person name="Singh N.D."/>
            <person name="Abad J.P."/>
            <person name="Abt D.N."/>
            <person name="Adryan B."/>
            <person name="Aguade M."/>
            <person name="Akashi H."/>
            <person name="Anderson W.W."/>
            <person name="Aquadro C.F."/>
            <person name="Ardell D.H."/>
            <person name="Arguello R."/>
            <person name="Artieri C.G."/>
            <person name="Barbash D.A."/>
            <person name="Barker D."/>
            <person name="Barsanti P."/>
            <person name="Batterham P."/>
            <person name="Batzoglou S."/>
            <person name="Begun D."/>
            <person name="Bhutkar A."/>
            <person name="Blanco E."/>
            <person name="Bosak S.A."/>
            <person name="Bradley R.K."/>
            <person name="Brand A.D."/>
            <person name="Brent M.R."/>
            <person name="Brooks A.N."/>
            <person name="Brown R.H."/>
            <person name="Butlin R.K."/>
            <person name="Caggese C."/>
            <person name="Calvi B.R."/>
            <person name="Bernardo de Carvalho A."/>
            <person name="Caspi A."/>
            <person name="Castrezana S."/>
            <person name="Celniker S.E."/>
            <person name="Chang J.L."/>
            <person name="Chapple C."/>
            <person name="Chatterji S."/>
            <person name="Chinwalla A."/>
            <person name="Civetta A."/>
            <person name="Clifton S.W."/>
            <person name="Comeron J.M."/>
            <person name="Costello J.C."/>
            <person name="Coyne J.A."/>
            <person name="Daub J."/>
            <person name="David R.G."/>
            <person name="Delcher A.L."/>
            <person name="Delehaunty K."/>
            <person name="Do C.B."/>
            <person name="Ebling H."/>
            <person name="Edwards K."/>
            <person name="Eickbush T."/>
            <person name="Evans J.D."/>
            <person name="Filipski A."/>
            <person name="Findeiss S."/>
            <person name="Freyhult E."/>
            <person name="Fulton L."/>
            <person name="Fulton R."/>
            <person name="Garcia A.C."/>
            <person name="Gardiner A."/>
            <person name="Garfield D.A."/>
            <person name="Garvin B.E."/>
            <person name="Gibson G."/>
            <person name="Gilbert D."/>
            <person name="Gnerre S."/>
            <person name="Godfrey J."/>
            <person name="Good R."/>
            <person name="Gotea V."/>
            <person name="Gravely B."/>
            <person name="Greenberg A.J."/>
            <person name="Griffiths-Jones S."/>
            <person name="Gross S."/>
            <person name="Guigo R."/>
            <person name="Gustafson E.A."/>
            <person name="Haerty W."/>
            <person name="Hahn M.W."/>
            <person name="Halligan D.L."/>
            <person name="Halpern A.L."/>
            <person name="Halter G.M."/>
            <person name="Han M.V."/>
            <person name="Heger A."/>
            <person name="Hillier L."/>
            <person name="Hinrichs A.S."/>
            <person name="Holmes I."/>
            <person name="Hoskins R.A."/>
            <person name="Hubisz M.J."/>
            <person name="Hultmark D."/>
            <person name="Huntley M.A."/>
            <person name="Jaffe D.B."/>
            <person name="Jagadeeshan S."/>
            <person name="Jeck W.R."/>
            <person name="Johnson J."/>
            <person name="Jones C.D."/>
            <person name="Jordan W.C."/>
            <person name="Karpen G.H."/>
            <person name="Kataoka E."/>
            <person name="Keightley P.D."/>
            <person name="Kheradpour P."/>
            <person name="Kirkness E.F."/>
            <person name="Koerich L.B."/>
            <person name="Kristiansen K."/>
            <person name="Kudrna D."/>
            <person name="Kulathinal R.J."/>
            <person name="Kumar S."/>
            <person name="Kwok R."/>
            <person name="Lander E."/>
            <person name="Langley C.H."/>
            <person name="Lapoint R."/>
            <person name="Lazzaro B.P."/>
            <person name="Lee S.J."/>
            <person name="Levesque L."/>
            <person name="Li R."/>
            <person name="Lin C.F."/>
            <person name="Lin M.F."/>
            <person name="Lindblad-Toh K."/>
            <person name="Llopart A."/>
            <person name="Long M."/>
            <person name="Low L."/>
            <person name="Lozovsky E."/>
            <person name="Lu J."/>
            <person name="Luo M."/>
            <person name="Machado C.A."/>
            <person name="Makalowski W."/>
            <person name="Marzo M."/>
            <person name="Matsuda M."/>
            <person name="Matzkin L."/>
            <person name="McAllister B."/>
            <person name="McBride C.S."/>
            <person name="McKernan B."/>
            <person name="McKernan K."/>
            <person name="Mendez-Lago M."/>
            <person name="Minx P."/>
            <person name="Mollenhauer M.U."/>
            <person name="Montooth K."/>
            <person name="Mount S.M."/>
            <person name="Mu X."/>
            <person name="Myers E."/>
            <person name="Negre B."/>
            <person name="Newfeld S."/>
            <person name="Nielsen R."/>
            <person name="Noor M.A."/>
            <person name="O'Grady P."/>
            <person name="Pachter L."/>
            <person name="Papaceit M."/>
            <person name="Parisi M.J."/>
            <person name="Parisi M."/>
            <person name="Parts L."/>
            <person name="Pedersen J.S."/>
            <person name="Pesole G."/>
            <person name="Phillippy A.M."/>
            <person name="Ponting C.P."/>
            <person name="Pop M."/>
            <person name="Porcelli D."/>
            <person name="Powell J.R."/>
            <person name="Prohaska S."/>
            <person name="Pruitt K."/>
            <person name="Puig M."/>
            <person name="Quesneville H."/>
            <person name="Ram K.R."/>
            <person name="Rand D."/>
            <person name="Rasmussen M.D."/>
            <person name="Reed L.K."/>
            <person name="Reenan R."/>
            <person name="Reily A."/>
            <person name="Remington K.A."/>
            <person name="Rieger T.T."/>
            <person name="Ritchie M.G."/>
            <person name="Robin C."/>
            <person name="Rogers Y.H."/>
            <person name="Rohde C."/>
            <person name="Rozas J."/>
            <person name="Rubenfield M.J."/>
            <person name="Ruiz A."/>
            <person name="Russo S."/>
            <person name="Salzberg S.L."/>
            <person name="Sanchez-Gracia A."/>
            <person name="Saranga D.J."/>
            <person name="Sato H."/>
            <person name="Schaeffer S.W."/>
            <person name="Schatz M.C."/>
            <person name="Schlenke T."/>
            <person name="Schwartz R."/>
            <person name="Segarra C."/>
            <person name="Singh R.S."/>
            <person name="Sirot L."/>
            <person name="Sirota M."/>
            <person name="Sisneros N.B."/>
            <person name="Smith C.D."/>
            <person name="Smith T.F."/>
            <person name="Spieth J."/>
            <person name="Stage D.E."/>
            <person name="Stark A."/>
            <person name="Stephan W."/>
            <person name="Strausberg R.L."/>
            <person name="Strempel S."/>
            <person name="Sturgill D."/>
            <person name="Sutton G."/>
            <person name="Sutton G.G."/>
            <person name="Tao W."/>
            <person name="Teichmann S."/>
            <person name="Tobari Y.N."/>
            <person name="Tomimura Y."/>
            <person name="Tsolas J.M."/>
            <person name="Valente V.L."/>
            <person name="Venter E."/>
            <person name="Venter J.C."/>
            <person name="Vicario S."/>
            <person name="Vieira F.G."/>
            <person name="Vilella A.J."/>
            <person name="Villasante A."/>
            <person name="Walenz B."/>
            <person name="Wang J."/>
            <person name="Wasserman M."/>
            <person name="Watts T."/>
            <person name="Wilson D."/>
            <person name="Wilson R.K."/>
            <person name="Wing R.A."/>
            <person name="Wolfner M.F."/>
            <person name="Wong A."/>
            <person name="Wong G.K."/>
            <person name="Wu C.I."/>
            <person name="Wu G."/>
            <person name="Yamamoto D."/>
            <person name="Yang H.P."/>
            <person name="Yang S.P."/>
            <person name="Yorke J.A."/>
            <person name="Yoshida K."/>
            <person name="Zdobnov E."/>
            <person name="Zhang P."/>
            <person name="Zhang Y."/>
            <person name="Zimin A.V."/>
            <person name="Baldwin J."/>
            <person name="Abdouelleil A."/>
            <person name="Abdulkadir J."/>
            <person name="Abebe A."/>
            <person name="Abera B."/>
            <person name="Abreu J."/>
            <person name="Acer S.C."/>
            <person name="Aftuck L."/>
            <person name="Alexander A."/>
            <person name="An P."/>
            <person name="Anderson E."/>
            <person name="Anderson S."/>
            <person name="Arachi H."/>
            <person name="Azer M."/>
            <person name="Bachantsang P."/>
            <person name="Barry A."/>
            <person name="Bayul T."/>
            <person name="Berlin A."/>
            <person name="Bessette D."/>
            <person name="Bloom T."/>
            <person name="Blye J."/>
            <person name="Boguslavskiy L."/>
            <person name="Bonnet C."/>
            <person name="Boukhgalter B."/>
            <person name="Bourzgui I."/>
            <person name="Brown A."/>
            <person name="Cahill P."/>
            <person name="Channer S."/>
            <person name="Cheshatsang Y."/>
            <person name="Chuda L."/>
            <person name="Citroen M."/>
            <person name="Collymore A."/>
            <person name="Cooke P."/>
            <person name="Costello M."/>
            <person name="D'Aco K."/>
            <person name="Daza R."/>
            <person name="De Haan G."/>
            <person name="DeGray S."/>
            <person name="DeMaso C."/>
            <person name="Dhargay N."/>
            <person name="Dooley K."/>
            <person name="Dooley E."/>
            <person name="Doricent M."/>
            <person name="Dorje P."/>
            <person name="Dorjee K."/>
            <person name="Dupes A."/>
            <person name="Elong R."/>
            <person name="Falk J."/>
            <person name="Farina A."/>
            <person name="Faro S."/>
            <person name="Ferguson D."/>
            <person name="Fisher S."/>
            <person name="Foley C.D."/>
            <person name="Franke A."/>
            <person name="Friedrich D."/>
            <person name="Gadbois L."/>
            <person name="Gearin G."/>
            <person name="Gearin C.R."/>
            <person name="Giannoukos G."/>
            <person name="Goode T."/>
            <person name="Graham J."/>
            <person name="Grandbois E."/>
            <person name="Grewal S."/>
            <person name="Gyaltsen K."/>
            <person name="Hafez N."/>
            <person name="Hagos B."/>
            <person name="Hall J."/>
            <person name="Henson C."/>
            <person name="Hollinger A."/>
            <person name="Honan T."/>
            <person name="Huard M.D."/>
            <person name="Hughes L."/>
            <person name="Hurhula B."/>
            <person name="Husby M.E."/>
            <person name="Kamat A."/>
            <person name="Kanga B."/>
            <person name="Kashin S."/>
            <person name="Khazanovich D."/>
            <person name="Kisner P."/>
            <person name="Lance K."/>
            <person name="Lara M."/>
            <person name="Lee W."/>
            <person name="Lennon N."/>
            <person name="Letendre F."/>
            <person name="LeVine R."/>
            <person name="Lipovsky A."/>
            <person name="Liu X."/>
            <person name="Liu J."/>
            <person name="Liu S."/>
            <person name="Lokyitsang T."/>
            <person name="Lokyitsang Y."/>
            <person name="Lubonja R."/>
            <person name="Lui A."/>
            <person name="MacDonald P."/>
            <person name="Magnisalis V."/>
            <person name="Maru K."/>
            <person name="Matthews C."/>
            <person name="McCusker W."/>
            <person name="McDonough S."/>
            <person name="Mehta T."/>
            <person name="Meldrim J."/>
            <person name="Meneus L."/>
            <person name="Mihai O."/>
            <person name="Mihalev A."/>
            <person name="Mihova T."/>
            <person name="Mittelman R."/>
            <person name="Mlenga V."/>
            <person name="Montmayeur A."/>
            <person name="Mulrain L."/>
            <person name="Navidi A."/>
            <person name="Naylor J."/>
            <person name="Negash T."/>
            <person name="Nguyen T."/>
            <person name="Nguyen N."/>
            <person name="Nicol R."/>
            <person name="Norbu C."/>
            <person name="Norbu N."/>
            <person name="Novod N."/>
            <person name="O'Neill B."/>
            <person name="Osman S."/>
            <person name="Markiewicz E."/>
            <person name="Oyono O.L."/>
            <person name="Patti C."/>
            <person name="Phunkhang P."/>
            <person name="Pierre F."/>
            <person name="Priest M."/>
            <person name="Raghuraman S."/>
            <person name="Rege F."/>
            <person name="Reyes R."/>
            <person name="Rise C."/>
            <person name="Rogov P."/>
            <person name="Ross K."/>
            <person name="Ryan E."/>
            <person name="Settipalli S."/>
            <person name="Shea T."/>
            <person name="Sherpa N."/>
            <person name="Shi L."/>
            <person name="Shih D."/>
            <person name="Sparrow T."/>
            <person name="Spaulding J."/>
            <person name="Stalker J."/>
            <person name="Stange-Thomann N."/>
            <person name="Stavropoulos S."/>
            <person name="Stone C."/>
            <person name="Strader C."/>
            <person name="Tesfaye S."/>
            <person name="Thomson T."/>
            <person name="Thoulutsang Y."/>
            <person name="Thoulutsang D."/>
            <person name="Topham K."/>
            <person name="Topping I."/>
            <person name="Tsamla T."/>
            <person name="Vassiliev H."/>
            <person name="Vo A."/>
            <person name="Wangchuk T."/>
            <person name="Wangdi T."/>
            <person name="Weiand M."/>
            <person name="Wilkinson J."/>
            <person name="Wilson A."/>
            <person name="Yadav S."/>
            <person name="Young G."/>
            <person name="Yu Q."/>
            <person name="Zembek L."/>
            <person name="Zhong D."/>
            <person name="Zimmer A."/>
            <person name="Zwirko Z."/>
            <person name="Jaffe D.B."/>
            <person name="Alvarez P."/>
            <person name="Brockman W."/>
            <person name="Butler J."/>
            <person name="Chin C."/>
            <person name="Gnerre S."/>
            <person name="Grabherr M."/>
            <person name="Kleber M."/>
            <person name="Mauceli E."/>
            <person name="MacCallum I."/>
        </authorList>
    </citation>
    <scope>NUCLEOTIDE SEQUENCE [LARGE SCALE GENOMIC DNA]</scope>
    <source>
        <strain evidence="3">Tucson 14030-0811.24</strain>
    </source>
</reference>
<proteinExistence type="predicted"/>
<feature type="compositionally biased region" description="Low complexity" evidence="1">
    <location>
        <begin position="309"/>
        <end position="326"/>
    </location>
</feature>
<dbReference type="InParanoid" id="A0A0Q9WPQ5"/>
<dbReference type="STRING" id="7260.A0A0Q9WPQ5"/>
<sequence>MSDRYPGAGAGYYEHQQESASATAMSHHYPPQPYRTAGYGYPHHPQHPGYGQGYGYGSYMSSYYRYAPYASPHYSQHHQGMFTPAGQQLIPSSVLHYPPRNQPQPQSQQQLQLHHQSSYQQQQQQQQQQLPTSNHYETPATSLFCASSAPSPSPSPSPYAQSRGFSSYHPPAGRSSTPAPNRTVLPPNYLEPLRNYAEQHHTAQLARSTPKLDESHLAMNINDLPAEAGQETATAASSPPQRLLTSPPLISATGTDSGISNCSTRARSDSSQSTPVYSGEYPVNMSVESASCVSYHCPADGREYEEEQQQQQQLTATASDQSQSSLDKTDVTDVEINLTKPHKETASIAVTETPPQDADKSPTSNLIISEHAETELELEGPTSNWSPSHRRPLTPPVPQNSPVGYGQSTAALTNPLNPLMQLQQQQHFGNTNNNRIIECDLIPSKKSKRKTSKKENSVHEQSENVENSVREQIRDIKPLPGFLQAFGSTEIGRFSERFLQTTENFVEHLAEEYAAFGGGVGGAGPSMGYGGGYGYQYQMPDYMAYERYAGAYATGPGRNRHHYRHGEIRCNGY</sequence>
<evidence type="ECO:0000313" key="3">
    <source>
        <dbReference type="Proteomes" id="UP000007798"/>
    </source>
</evidence>
<dbReference type="AlphaFoldDB" id="A0A0Q9WPQ5"/>
<dbReference type="FunCoup" id="A0A0Q9WPQ5">
    <property type="interactions" value="2"/>
</dbReference>
<name>A0A0Q9WPQ5_DROWI</name>
<feature type="compositionally biased region" description="Polar residues" evidence="1">
    <location>
        <begin position="231"/>
        <end position="244"/>
    </location>
</feature>
<protein>
    <submittedName>
        <fullName evidence="2">Uncharacterized protein</fullName>
    </submittedName>
</protein>
<feature type="region of interest" description="Disordered" evidence="1">
    <location>
        <begin position="375"/>
        <end position="411"/>
    </location>
</feature>